<proteinExistence type="predicted"/>
<dbReference type="AlphaFoldDB" id="A0AAD9AIY0"/>
<protein>
    <submittedName>
        <fullName evidence="2">Uncharacterized protein</fullName>
    </submittedName>
</protein>
<evidence type="ECO:0000313" key="2">
    <source>
        <dbReference type="EMBL" id="KAK1848951.1"/>
    </source>
</evidence>
<name>A0AAD9AIY0_9PEZI</name>
<reference evidence="2" key="1">
    <citation type="submission" date="2023-01" db="EMBL/GenBank/DDBJ databases">
        <title>Colletotrichum chrysophilum M932 genome sequence.</title>
        <authorList>
            <person name="Baroncelli R."/>
        </authorList>
    </citation>
    <scope>NUCLEOTIDE SEQUENCE</scope>
    <source>
        <strain evidence="2">M932</strain>
    </source>
</reference>
<evidence type="ECO:0000256" key="1">
    <source>
        <dbReference type="SAM" id="MobiDB-lite"/>
    </source>
</evidence>
<organism evidence="2 3">
    <name type="scientific">Colletotrichum chrysophilum</name>
    <dbReference type="NCBI Taxonomy" id="1836956"/>
    <lineage>
        <taxon>Eukaryota</taxon>
        <taxon>Fungi</taxon>
        <taxon>Dikarya</taxon>
        <taxon>Ascomycota</taxon>
        <taxon>Pezizomycotina</taxon>
        <taxon>Sordariomycetes</taxon>
        <taxon>Hypocreomycetidae</taxon>
        <taxon>Glomerellales</taxon>
        <taxon>Glomerellaceae</taxon>
        <taxon>Colletotrichum</taxon>
        <taxon>Colletotrichum gloeosporioides species complex</taxon>
    </lineage>
</organism>
<comment type="caution">
    <text evidence="2">The sequence shown here is derived from an EMBL/GenBank/DDBJ whole genome shotgun (WGS) entry which is preliminary data.</text>
</comment>
<keyword evidence="3" id="KW-1185">Reference proteome</keyword>
<sequence length="221" mass="24395">MQVYQTRKCIWLASSTSGEDKANNRNPPQLKRNRFSGSNLRRTALTPRSFSAHQGCVWCVDGCWWLLGRTCPRLGAPKITPWWAYSVLKVSRSIGAQIAHASLLRPASRSANQTTLLPSSQVLLELGTPQWMPSMKCDATWHARPHPSRGNGERAPHVPAMSMFFLTIHPSTSPCRSAPRHASALHHHSPPSSEGGRDSEELDTGSTSHPALLISRCLPLH</sequence>
<dbReference type="Proteomes" id="UP001243330">
    <property type="component" value="Unassembled WGS sequence"/>
</dbReference>
<feature type="region of interest" description="Disordered" evidence="1">
    <location>
        <begin position="175"/>
        <end position="208"/>
    </location>
</feature>
<dbReference type="EMBL" id="JAQOWY010000157">
    <property type="protein sequence ID" value="KAK1848951.1"/>
    <property type="molecule type" value="Genomic_DNA"/>
</dbReference>
<evidence type="ECO:0000313" key="3">
    <source>
        <dbReference type="Proteomes" id="UP001243330"/>
    </source>
</evidence>
<accession>A0AAD9AIY0</accession>
<gene>
    <name evidence="2" type="ORF">CCHR01_08443</name>
</gene>